<evidence type="ECO:0000259" key="2">
    <source>
        <dbReference type="Pfam" id="PF00899"/>
    </source>
</evidence>
<gene>
    <name evidence="3" type="ORF">JQU52_05200</name>
</gene>
<evidence type="ECO:0000313" key="3">
    <source>
        <dbReference type="EMBL" id="QRQ82782.1"/>
    </source>
</evidence>
<dbReference type="InterPro" id="IPR000594">
    <property type="entry name" value="ThiF_NAD_FAD-bd"/>
</dbReference>
<dbReference type="NCBIfam" id="NF004281">
    <property type="entry name" value="PRK05690.1"/>
    <property type="match status" value="1"/>
</dbReference>
<dbReference type="SUPFAM" id="SSF69572">
    <property type="entry name" value="Activating enzymes of the ubiquitin-like proteins"/>
    <property type="match status" value="1"/>
</dbReference>
<dbReference type="Gene3D" id="3.40.50.720">
    <property type="entry name" value="NAD(P)-binding Rossmann-like Domain"/>
    <property type="match status" value="1"/>
</dbReference>
<dbReference type="AlphaFoldDB" id="A0A892ZIM3"/>
<dbReference type="GO" id="GO:0008641">
    <property type="term" value="F:ubiquitin-like modifier activating enzyme activity"/>
    <property type="evidence" value="ECO:0007669"/>
    <property type="project" value="InterPro"/>
</dbReference>
<dbReference type="RefSeq" id="WP_230340070.1">
    <property type="nucleotide sequence ID" value="NZ_CP069798.1"/>
</dbReference>
<dbReference type="GO" id="GO:0016779">
    <property type="term" value="F:nucleotidyltransferase activity"/>
    <property type="evidence" value="ECO:0007669"/>
    <property type="project" value="TreeGrafter"/>
</dbReference>
<organism evidence="3 4">
    <name type="scientific">Paralysiella testudinis</name>
    <dbReference type="NCBI Taxonomy" id="2809020"/>
    <lineage>
        <taxon>Bacteria</taxon>
        <taxon>Pseudomonadati</taxon>
        <taxon>Pseudomonadota</taxon>
        <taxon>Betaproteobacteria</taxon>
        <taxon>Neisseriales</taxon>
        <taxon>Neisseriaceae</taxon>
        <taxon>Paralysiella</taxon>
    </lineage>
</organism>
<dbReference type="Proteomes" id="UP000653156">
    <property type="component" value="Chromosome"/>
</dbReference>
<dbReference type="PANTHER" id="PTHR10953">
    <property type="entry name" value="UBIQUITIN-ACTIVATING ENZYME E1"/>
    <property type="match status" value="1"/>
</dbReference>
<dbReference type="GO" id="GO:0008146">
    <property type="term" value="F:sulfotransferase activity"/>
    <property type="evidence" value="ECO:0007669"/>
    <property type="project" value="TreeGrafter"/>
</dbReference>
<dbReference type="GO" id="GO:0005829">
    <property type="term" value="C:cytosol"/>
    <property type="evidence" value="ECO:0007669"/>
    <property type="project" value="TreeGrafter"/>
</dbReference>
<evidence type="ECO:0000256" key="1">
    <source>
        <dbReference type="ARBA" id="ARBA00009919"/>
    </source>
</evidence>
<dbReference type="Pfam" id="PF00899">
    <property type="entry name" value="ThiF"/>
    <property type="match status" value="1"/>
</dbReference>
<dbReference type="GO" id="GO:0004792">
    <property type="term" value="F:thiosulfate-cyanide sulfurtransferase activity"/>
    <property type="evidence" value="ECO:0007669"/>
    <property type="project" value="TreeGrafter"/>
</dbReference>
<keyword evidence="4" id="KW-1185">Reference proteome</keyword>
<dbReference type="EMBL" id="CP069798">
    <property type="protein sequence ID" value="QRQ82782.1"/>
    <property type="molecule type" value="Genomic_DNA"/>
</dbReference>
<accession>A0A892ZIM3</accession>
<dbReference type="FunFam" id="3.40.50.720:FF:000080">
    <property type="entry name" value="Thiazole biosynthesis adenylyltransferase ThiF"/>
    <property type="match status" value="1"/>
</dbReference>
<dbReference type="KEGG" id="ptes:JQU52_05200"/>
<protein>
    <submittedName>
        <fullName evidence="3">HesA/MoeB/ThiF family protein</fullName>
    </submittedName>
</protein>
<proteinExistence type="inferred from homology"/>
<feature type="domain" description="THIF-type NAD/FAD binding fold" evidence="2">
    <location>
        <begin position="9"/>
        <end position="244"/>
    </location>
</feature>
<dbReference type="InterPro" id="IPR045886">
    <property type="entry name" value="ThiF/MoeB/HesA"/>
</dbReference>
<comment type="similarity">
    <text evidence="1">Belongs to the HesA/MoeB/ThiF family.</text>
</comment>
<dbReference type="CDD" id="cd00757">
    <property type="entry name" value="ThiF_MoeB_HesA_family"/>
    <property type="match status" value="1"/>
</dbReference>
<evidence type="ECO:0000313" key="4">
    <source>
        <dbReference type="Proteomes" id="UP000653156"/>
    </source>
</evidence>
<name>A0A892ZIM3_9NEIS</name>
<dbReference type="PANTHER" id="PTHR10953:SF102">
    <property type="entry name" value="ADENYLYLTRANSFERASE AND SULFURTRANSFERASE MOCS3"/>
    <property type="match status" value="1"/>
</dbReference>
<dbReference type="InterPro" id="IPR035985">
    <property type="entry name" value="Ubiquitin-activating_enz"/>
</dbReference>
<sequence length="252" mass="27367">MDDTQLLRYSRHILLDEIGIEGQQRLQQACVLVVGCGGLGAAALPYLAAAGVGHLMIADNDHVDLSNLQRQITYTEADIGRPKAAAMQQYLQRLNSSIRVDAHVTRLDDTALHTLMRQADVVLDCSDNFATRRAINLASIATQTPLVSGAAVRFAGQLCFYNPQHNNSPCYTCVFGDEPFNDGNCALFGVFSPLVGIIGTAQAAMALRFLLGIGDMQTGVLQQYQGLSGQWQSFRAQRNPQCPACSIHTKNQ</sequence>
<reference evidence="3" key="1">
    <citation type="submission" date="2021-02" db="EMBL/GenBank/DDBJ databases">
        <title>Neisseriaceae sp. 26B isolated from the cloaca of a Common Toad-headed Turtle (Mesoclemmys nasuta).</title>
        <authorList>
            <person name="Spergser J."/>
            <person name="Busse H.-J."/>
        </authorList>
    </citation>
    <scope>NUCLEOTIDE SEQUENCE</scope>
    <source>
        <strain evidence="3">26B</strain>
    </source>
</reference>